<accession>A0ACB8XR11</accession>
<sequence>MGKKSGAYPLTTIRLEFTGIYSAKHPEILSSATFDSSNGATFFNPISWPSLPPSVNSSAGTAGNPLR</sequence>
<keyword evidence="2" id="KW-1185">Reference proteome</keyword>
<reference evidence="1 2" key="2">
    <citation type="journal article" date="2022" name="Mol. Ecol. Resour.">
        <title>The genomes of chicory, endive, great burdock and yacon provide insights into Asteraceae paleo-polyploidization history and plant inulin production.</title>
        <authorList>
            <person name="Fan W."/>
            <person name="Wang S."/>
            <person name="Wang H."/>
            <person name="Wang A."/>
            <person name="Jiang F."/>
            <person name="Liu H."/>
            <person name="Zhao H."/>
            <person name="Xu D."/>
            <person name="Zhang Y."/>
        </authorList>
    </citation>
    <scope>NUCLEOTIDE SEQUENCE [LARGE SCALE GENOMIC DNA]</scope>
    <source>
        <strain evidence="2">cv. Niubang</strain>
    </source>
</reference>
<gene>
    <name evidence="1" type="ORF">L6452_38965</name>
</gene>
<dbReference type="EMBL" id="CM042061">
    <property type="protein sequence ID" value="KAI3672865.1"/>
    <property type="molecule type" value="Genomic_DNA"/>
</dbReference>
<organism evidence="1 2">
    <name type="scientific">Arctium lappa</name>
    <name type="common">Greater burdock</name>
    <name type="synonym">Lappa major</name>
    <dbReference type="NCBI Taxonomy" id="4217"/>
    <lineage>
        <taxon>Eukaryota</taxon>
        <taxon>Viridiplantae</taxon>
        <taxon>Streptophyta</taxon>
        <taxon>Embryophyta</taxon>
        <taxon>Tracheophyta</taxon>
        <taxon>Spermatophyta</taxon>
        <taxon>Magnoliopsida</taxon>
        <taxon>eudicotyledons</taxon>
        <taxon>Gunneridae</taxon>
        <taxon>Pentapetalae</taxon>
        <taxon>asterids</taxon>
        <taxon>campanulids</taxon>
        <taxon>Asterales</taxon>
        <taxon>Asteraceae</taxon>
        <taxon>Carduoideae</taxon>
        <taxon>Cardueae</taxon>
        <taxon>Arctiinae</taxon>
        <taxon>Arctium</taxon>
    </lineage>
</organism>
<comment type="caution">
    <text evidence="1">The sequence shown here is derived from an EMBL/GenBank/DDBJ whole genome shotgun (WGS) entry which is preliminary data.</text>
</comment>
<evidence type="ECO:0000313" key="2">
    <source>
        <dbReference type="Proteomes" id="UP001055879"/>
    </source>
</evidence>
<evidence type="ECO:0000313" key="1">
    <source>
        <dbReference type="EMBL" id="KAI3672865.1"/>
    </source>
</evidence>
<name>A0ACB8XR11_ARCLA</name>
<dbReference type="Proteomes" id="UP001055879">
    <property type="component" value="Linkage Group LG15"/>
</dbReference>
<protein>
    <submittedName>
        <fullName evidence="1">Uncharacterized protein</fullName>
    </submittedName>
</protein>
<reference evidence="2" key="1">
    <citation type="journal article" date="2022" name="Mol. Ecol. Resour.">
        <title>The genomes of chicory, endive, great burdock and yacon provide insights into Asteraceae palaeo-polyploidization history and plant inulin production.</title>
        <authorList>
            <person name="Fan W."/>
            <person name="Wang S."/>
            <person name="Wang H."/>
            <person name="Wang A."/>
            <person name="Jiang F."/>
            <person name="Liu H."/>
            <person name="Zhao H."/>
            <person name="Xu D."/>
            <person name="Zhang Y."/>
        </authorList>
    </citation>
    <scope>NUCLEOTIDE SEQUENCE [LARGE SCALE GENOMIC DNA]</scope>
    <source>
        <strain evidence="2">cv. Niubang</strain>
    </source>
</reference>
<proteinExistence type="predicted"/>